<dbReference type="EMBL" id="NEVM01000001">
    <property type="protein sequence ID" value="OZI38457.1"/>
    <property type="molecule type" value="Genomic_DNA"/>
</dbReference>
<keyword evidence="6 8" id="KW-1133">Transmembrane helix</keyword>
<dbReference type="PROSITE" id="PS50928">
    <property type="entry name" value="ABC_TM1"/>
    <property type="match status" value="1"/>
</dbReference>
<evidence type="ECO:0000256" key="8">
    <source>
        <dbReference type="RuleBase" id="RU363032"/>
    </source>
</evidence>
<evidence type="ECO:0000256" key="1">
    <source>
        <dbReference type="ARBA" id="ARBA00004429"/>
    </source>
</evidence>
<reference evidence="11" key="1">
    <citation type="submission" date="2017-05" db="EMBL/GenBank/DDBJ databases">
        <title>Complete and WGS of Bordetella genogroups.</title>
        <authorList>
            <person name="Spilker T."/>
            <person name="Lipuma J."/>
        </authorList>
    </citation>
    <scope>NUCLEOTIDE SEQUENCE [LARGE SCALE GENOMIC DNA]</scope>
    <source>
        <strain evidence="11">AU16122</strain>
    </source>
</reference>
<keyword evidence="11" id="KW-1185">Reference proteome</keyword>
<dbReference type="RefSeq" id="WP_094852554.1">
    <property type="nucleotide sequence ID" value="NZ_NEVM01000001.1"/>
</dbReference>
<dbReference type="AlphaFoldDB" id="A0A261SN75"/>
<evidence type="ECO:0000256" key="4">
    <source>
        <dbReference type="ARBA" id="ARBA00022475"/>
    </source>
</evidence>
<evidence type="ECO:0000256" key="2">
    <source>
        <dbReference type="ARBA" id="ARBA00010072"/>
    </source>
</evidence>
<keyword evidence="3 8" id="KW-0813">Transport</keyword>
<keyword evidence="7 8" id="KW-0472">Membrane</keyword>
<dbReference type="OrthoDB" id="6534575at2"/>
<keyword evidence="4" id="KW-1003">Cell membrane</keyword>
<keyword evidence="5 8" id="KW-0812">Transmembrane</keyword>
<evidence type="ECO:0000259" key="9">
    <source>
        <dbReference type="PROSITE" id="PS50928"/>
    </source>
</evidence>
<gene>
    <name evidence="10" type="ORF">CAL29_09145</name>
</gene>
<protein>
    <submittedName>
        <fullName evidence="10">ABC transporter permease</fullName>
    </submittedName>
</protein>
<dbReference type="NCBIfam" id="TIGR01726">
    <property type="entry name" value="HEQRo_perm_3TM"/>
    <property type="match status" value="1"/>
</dbReference>
<name>A0A261SN75_9BORD</name>
<dbReference type="Pfam" id="PF00528">
    <property type="entry name" value="BPD_transp_1"/>
    <property type="match status" value="1"/>
</dbReference>
<evidence type="ECO:0000313" key="10">
    <source>
        <dbReference type="EMBL" id="OZI38457.1"/>
    </source>
</evidence>
<accession>A0A261SN75</accession>
<dbReference type="InterPro" id="IPR043429">
    <property type="entry name" value="ArtM/GltK/GlnP/TcyL/YhdX-like"/>
</dbReference>
<comment type="caution">
    <text evidence="10">The sequence shown here is derived from an EMBL/GenBank/DDBJ whole genome shotgun (WGS) entry which is preliminary data.</text>
</comment>
<feature type="domain" description="ABC transmembrane type-1" evidence="9">
    <location>
        <begin position="21"/>
        <end position="218"/>
    </location>
</feature>
<dbReference type="InterPro" id="IPR000515">
    <property type="entry name" value="MetI-like"/>
</dbReference>
<dbReference type="InterPro" id="IPR010065">
    <property type="entry name" value="AA_ABC_transptr_permease_3TM"/>
</dbReference>
<proteinExistence type="inferred from homology"/>
<dbReference type="GO" id="GO:0043190">
    <property type="term" value="C:ATP-binding cassette (ABC) transporter complex"/>
    <property type="evidence" value="ECO:0007669"/>
    <property type="project" value="InterPro"/>
</dbReference>
<dbReference type="Proteomes" id="UP000216020">
    <property type="component" value="Unassembled WGS sequence"/>
</dbReference>
<dbReference type="GO" id="GO:0006865">
    <property type="term" value="P:amino acid transport"/>
    <property type="evidence" value="ECO:0007669"/>
    <property type="project" value="TreeGrafter"/>
</dbReference>
<organism evidence="10 11">
    <name type="scientific">Bordetella genomosp. 10</name>
    <dbReference type="NCBI Taxonomy" id="1416804"/>
    <lineage>
        <taxon>Bacteria</taxon>
        <taxon>Pseudomonadati</taxon>
        <taxon>Pseudomonadota</taxon>
        <taxon>Betaproteobacteria</taxon>
        <taxon>Burkholderiales</taxon>
        <taxon>Alcaligenaceae</taxon>
        <taxon>Bordetella</taxon>
    </lineage>
</organism>
<evidence type="ECO:0000256" key="5">
    <source>
        <dbReference type="ARBA" id="ARBA00022692"/>
    </source>
</evidence>
<dbReference type="CDD" id="cd06261">
    <property type="entry name" value="TM_PBP2"/>
    <property type="match status" value="1"/>
</dbReference>
<evidence type="ECO:0000313" key="11">
    <source>
        <dbReference type="Proteomes" id="UP000216020"/>
    </source>
</evidence>
<dbReference type="InterPro" id="IPR035906">
    <property type="entry name" value="MetI-like_sf"/>
</dbReference>
<evidence type="ECO:0000256" key="6">
    <source>
        <dbReference type="ARBA" id="ARBA00022989"/>
    </source>
</evidence>
<dbReference type="SUPFAM" id="SSF161098">
    <property type="entry name" value="MetI-like"/>
    <property type="match status" value="1"/>
</dbReference>
<dbReference type="GO" id="GO:0022857">
    <property type="term" value="F:transmembrane transporter activity"/>
    <property type="evidence" value="ECO:0007669"/>
    <property type="project" value="InterPro"/>
</dbReference>
<dbReference type="PANTHER" id="PTHR30614:SF47">
    <property type="entry name" value="ABC TRANSPORTER PERMEASE"/>
    <property type="match status" value="1"/>
</dbReference>
<comment type="subcellular location">
    <subcellularLocation>
        <location evidence="1">Cell inner membrane</location>
        <topology evidence="1">Multi-pass membrane protein</topology>
    </subcellularLocation>
    <subcellularLocation>
        <location evidence="8">Cell membrane</location>
        <topology evidence="8">Multi-pass membrane protein</topology>
    </subcellularLocation>
</comment>
<evidence type="ECO:0000256" key="3">
    <source>
        <dbReference type="ARBA" id="ARBA00022448"/>
    </source>
</evidence>
<evidence type="ECO:0000256" key="7">
    <source>
        <dbReference type="ARBA" id="ARBA00023136"/>
    </source>
</evidence>
<sequence>MHFDFSFLTSHDVLAALGLGVATTLRLFAGAWVCGFVLAVVLVGLGTIPLRPVRTVLRLFIEYHRNVPTVVQIMVWYFGMPEILPEGLRLWINHGNSEFTFALVALSLNSSSYMAEDIRAGFRAIPATQLEAARSVGLGAFGALRYVTLPQALRIGVPPLVNRSLILFKDTSLAMAIGVTELTNQARAIENLTFRAFEAFAVATAFYLIVSLFLMTFGNWFGRRYPPTFKG</sequence>
<dbReference type="PANTHER" id="PTHR30614">
    <property type="entry name" value="MEMBRANE COMPONENT OF AMINO ACID ABC TRANSPORTER"/>
    <property type="match status" value="1"/>
</dbReference>
<comment type="similarity">
    <text evidence="2">Belongs to the binding-protein-dependent transport system permease family. HisMQ subfamily.</text>
</comment>
<dbReference type="Gene3D" id="1.10.3720.10">
    <property type="entry name" value="MetI-like"/>
    <property type="match status" value="1"/>
</dbReference>
<feature type="transmembrane region" description="Helical" evidence="8">
    <location>
        <begin position="27"/>
        <end position="48"/>
    </location>
</feature>
<feature type="transmembrane region" description="Helical" evidence="8">
    <location>
        <begin position="199"/>
        <end position="221"/>
    </location>
</feature>